<dbReference type="EMBL" id="JANBPU010000005">
    <property type="protein sequence ID" value="KAJ1921377.1"/>
    <property type="molecule type" value="Genomic_DNA"/>
</dbReference>
<dbReference type="InterPro" id="IPR009367">
    <property type="entry name" value="Elm1-like"/>
</dbReference>
<organism evidence="1 2">
    <name type="scientific">Mycoemilia scoparia</name>
    <dbReference type="NCBI Taxonomy" id="417184"/>
    <lineage>
        <taxon>Eukaryota</taxon>
        <taxon>Fungi</taxon>
        <taxon>Fungi incertae sedis</taxon>
        <taxon>Zoopagomycota</taxon>
        <taxon>Kickxellomycotina</taxon>
        <taxon>Kickxellomycetes</taxon>
        <taxon>Kickxellales</taxon>
        <taxon>Kickxellaceae</taxon>
        <taxon>Mycoemilia</taxon>
    </lineage>
</organism>
<dbReference type="AlphaFoldDB" id="A0A9W8DWC1"/>
<comment type="caution">
    <text evidence="1">The sequence shown here is derived from an EMBL/GenBank/DDBJ whole genome shotgun (WGS) entry which is preliminary data.</text>
</comment>
<proteinExistence type="predicted"/>
<evidence type="ECO:0000313" key="1">
    <source>
        <dbReference type="EMBL" id="KAJ1921377.1"/>
    </source>
</evidence>
<reference evidence="1" key="1">
    <citation type="submission" date="2022-07" db="EMBL/GenBank/DDBJ databases">
        <title>Phylogenomic reconstructions and comparative analyses of Kickxellomycotina fungi.</title>
        <authorList>
            <person name="Reynolds N.K."/>
            <person name="Stajich J.E."/>
            <person name="Barry K."/>
            <person name="Grigoriev I.V."/>
            <person name="Crous P."/>
            <person name="Smith M.E."/>
        </authorList>
    </citation>
    <scope>NUCLEOTIDE SEQUENCE</scope>
    <source>
        <strain evidence="1">NBRC 100468</strain>
    </source>
</reference>
<dbReference type="Proteomes" id="UP001150538">
    <property type="component" value="Unassembled WGS sequence"/>
</dbReference>
<protein>
    <submittedName>
        <fullName evidence="1">Uncharacterized protein</fullName>
    </submittedName>
</protein>
<dbReference type="Pfam" id="PF06258">
    <property type="entry name" value="Mito_fiss_Elm1"/>
    <property type="match status" value="2"/>
</dbReference>
<name>A0A9W8DWC1_9FUNG</name>
<sequence length="394" mass="43925">MSKKAAAFVRHTTLLPKTWIFTSGELESKYKAIRVAKGLGVPFEIKTVKLGPVVRALPPILLRFLAGTNLFKKISGSAYQNENQGNNFQWPQYVIGSAQDAMPFCLDVIKRSKNRTLSSFIGHPGVNFKLFDVVAMTSIDRMRLKSIGPNLPNNDHIVYTEVSNDDITSASINMLPVPIISRKEGEILNEKYYSNDNNTNSTTVAKQDGQGQRKVADYLLATNFDYKLCIHINPQAPSKVRAAILDTTESIQKERGPESVAVWDGKLEDANSNPYIKYLLQANCIVTTPDSLDTTSSALELGKKVYIASQEKTTGHLRSLHQKLNKKGYLRRLYIEGTGYSHMLVTSSDDAHYDPLSALGDRIPLRTMPPSEAHSAIAKRIIDKWNEKQTLLQV</sequence>
<accession>A0A9W8DWC1</accession>
<keyword evidence="2" id="KW-1185">Reference proteome</keyword>
<evidence type="ECO:0000313" key="2">
    <source>
        <dbReference type="Proteomes" id="UP001150538"/>
    </source>
</evidence>
<gene>
    <name evidence="1" type="ORF">H4219_000694</name>
</gene>
<dbReference type="OrthoDB" id="1856981at2759"/>